<protein>
    <submittedName>
        <fullName evidence="2">Uncharacterized protein</fullName>
    </submittedName>
</protein>
<reference evidence="2 3" key="1">
    <citation type="submission" date="2024-01" db="EMBL/GenBank/DDBJ databases">
        <authorList>
            <person name="Allen C."/>
            <person name="Tagirdzhanova G."/>
        </authorList>
    </citation>
    <scope>NUCLEOTIDE SEQUENCE [LARGE SCALE GENOMIC DNA]</scope>
    <source>
        <strain evidence="2 3">CBS 573.63</strain>
    </source>
</reference>
<evidence type="ECO:0000313" key="3">
    <source>
        <dbReference type="Proteomes" id="UP001642501"/>
    </source>
</evidence>
<accession>A0ABP0DVT9</accession>
<feature type="region of interest" description="Disordered" evidence="1">
    <location>
        <begin position="1"/>
        <end position="40"/>
    </location>
</feature>
<evidence type="ECO:0000313" key="2">
    <source>
        <dbReference type="EMBL" id="CAK7272400.1"/>
    </source>
</evidence>
<organism evidence="2 3">
    <name type="scientific">Sporothrix epigloea</name>
    <dbReference type="NCBI Taxonomy" id="1892477"/>
    <lineage>
        <taxon>Eukaryota</taxon>
        <taxon>Fungi</taxon>
        <taxon>Dikarya</taxon>
        <taxon>Ascomycota</taxon>
        <taxon>Pezizomycotina</taxon>
        <taxon>Sordariomycetes</taxon>
        <taxon>Sordariomycetidae</taxon>
        <taxon>Ophiostomatales</taxon>
        <taxon>Ophiostomataceae</taxon>
        <taxon>Sporothrix</taxon>
    </lineage>
</organism>
<dbReference type="EMBL" id="CAWUOM010000106">
    <property type="protein sequence ID" value="CAK7272400.1"/>
    <property type="molecule type" value="Genomic_DNA"/>
</dbReference>
<feature type="compositionally biased region" description="Acidic residues" evidence="1">
    <location>
        <begin position="84"/>
        <end position="106"/>
    </location>
</feature>
<feature type="region of interest" description="Disordered" evidence="1">
    <location>
        <begin position="84"/>
        <end position="131"/>
    </location>
</feature>
<sequence length="131" mass="13738">MTADDAHARGQPQNGRQPSTSSTSLPAIQPTAAAQREGFAQALAELSRGERAADKLERELHAFETKLEELLSSMGMTEAELDAMEDVCDDGDADAGDGDGDGEEDDRTPGREGNASSTATHDCSLANDTKA</sequence>
<feature type="compositionally biased region" description="Polar residues" evidence="1">
    <location>
        <begin position="11"/>
        <end position="26"/>
    </location>
</feature>
<dbReference type="Proteomes" id="UP001642501">
    <property type="component" value="Unassembled WGS sequence"/>
</dbReference>
<gene>
    <name evidence="2" type="ORF">SEPCBS57363_005113</name>
</gene>
<comment type="caution">
    <text evidence="2">The sequence shown here is derived from an EMBL/GenBank/DDBJ whole genome shotgun (WGS) entry which is preliminary data.</text>
</comment>
<evidence type="ECO:0000256" key="1">
    <source>
        <dbReference type="SAM" id="MobiDB-lite"/>
    </source>
</evidence>
<name>A0ABP0DVT9_9PEZI</name>
<proteinExistence type="predicted"/>
<keyword evidence="3" id="KW-1185">Reference proteome</keyword>